<evidence type="ECO:0000313" key="2">
    <source>
        <dbReference type="Proteomes" id="UP001234297"/>
    </source>
</evidence>
<name>A0ACC2KY31_PERAE</name>
<proteinExistence type="predicted"/>
<accession>A0ACC2KY31</accession>
<sequence>MVLSGAGNLSSKTLCSKTQIFLVHAANPSRKPAEVVGIKVGSSNWVVDSWKSKKVLQIPAYPNKEELESVLRTIESFPPIVFAGEARKSEERVADAAFGKAFLLQGGDCAESFKEFNAKNIRDTFRILLQMGVVLMFGGQMKIIKVRFFFLFCFLLF</sequence>
<dbReference type="EMBL" id="CM056814">
    <property type="protein sequence ID" value="KAJ8626002.1"/>
    <property type="molecule type" value="Genomic_DNA"/>
</dbReference>
<reference evidence="1 2" key="1">
    <citation type="journal article" date="2022" name="Hortic Res">
        <title>A haplotype resolved chromosomal level avocado genome allows analysis of novel avocado genes.</title>
        <authorList>
            <person name="Nath O."/>
            <person name="Fletcher S.J."/>
            <person name="Hayward A."/>
            <person name="Shaw L.M."/>
            <person name="Masouleh A.K."/>
            <person name="Furtado A."/>
            <person name="Henry R.J."/>
            <person name="Mitter N."/>
        </authorList>
    </citation>
    <scope>NUCLEOTIDE SEQUENCE [LARGE SCALE GENOMIC DNA]</scope>
    <source>
        <strain evidence="2">cv. Hass</strain>
    </source>
</reference>
<organism evidence="1 2">
    <name type="scientific">Persea americana</name>
    <name type="common">Avocado</name>
    <dbReference type="NCBI Taxonomy" id="3435"/>
    <lineage>
        <taxon>Eukaryota</taxon>
        <taxon>Viridiplantae</taxon>
        <taxon>Streptophyta</taxon>
        <taxon>Embryophyta</taxon>
        <taxon>Tracheophyta</taxon>
        <taxon>Spermatophyta</taxon>
        <taxon>Magnoliopsida</taxon>
        <taxon>Magnoliidae</taxon>
        <taxon>Laurales</taxon>
        <taxon>Lauraceae</taxon>
        <taxon>Persea</taxon>
    </lineage>
</organism>
<dbReference type="Proteomes" id="UP001234297">
    <property type="component" value="Chromosome 6"/>
</dbReference>
<protein>
    <submittedName>
        <fullName evidence="1">Uncharacterized protein</fullName>
    </submittedName>
</protein>
<keyword evidence="2" id="KW-1185">Reference proteome</keyword>
<evidence type="ECO:0000313" key="1">
    <source>
        <dbReference type="EMBL" id="KAJ8626002.1"/>
    </source>
</evidence>
<comment type="caution">
    <text evidence="1">The sequence shown here is derived from an EMBL/GenBank/DDBJ whole genome shotgun (WGS) entry which is preliminary data.</text>
</comment>
<gene>
    <name evidence="1" type="ORF">MRB53_019309</name>
</gene>